<dbReference type="OrthoDB" id="9808195at2"/>
<dbReference type="PIRSF" id="PIRSF001235">
    <property type="entry name" value="Amidase_carbamoylase"/>
    <property type="match status" value="1"/>
</dbReference>
<protein>
    <submittedName>
        <fullName evidence="5">Zn-dependent hydrolase</fullName>
    </submittedName>
</protein>
<sequence length="411" mass="42236">MAQHVSEGRIREMIEAVAAFTATPGRGTTRLTYSAQHRAALDYLAGRMQEAGLSTRIDSVGNLVGRLEGADPSLAPVLVGSHIDSVPNGGAFDGPAGVVAAIETAFCMQQLGVTPRRPLEVIAMIEEEGGRFGGGLLGSRILTGQLGPEALAPMCDSEGVSLGEAMAGFGLALQETGAAAIPEGGIHAFLELHIEQGPVLEQTGDAVGIVTSIVALSQLEVRITGAAGHAGTTPMAGRRDALVAAAGVIAELPGLCAAIDPRAVVTVGQIDVHPGGANVIPEAAIFSVDVRADRVGTVDAIKSALRTRLASLEAIGYAVGTEELLAVPETPMSEEIRGALIAAAEDCGFAWRPMPSGAGHDAMVLSKIAPVGLIFVPSRDGVSHTPEEWTDYDQLARGVEVVFRATRALTA</sequence>
<accession>A0A2U8HJC6</accession>
<dbReference type="SUPFAM" id="SSF55031">
    <property type="entry name" value="Bacterial exopeptidase dimerisation domain"/>
    <property type="match status" value="1"/>
</dbReference>
<dbReference type="InterPro" id="IPR036264">
    <property type="entry name" value="Bact_exopeptidase_dim_dom"/>
</dbReference>
<feature type="binding site" evidence="3">
    <location>
        <position position="93"/>
    </location>
    <ligand>
        <name>Zn(2+)</name>
        <dbReference type="ChEBI" id="CHEBI:29105"/>
        <label>1</label>
    </ligand>
</feature>
<dbReference type="NCBIfam" id="TIGR01879">
    <property type="entry name" value="hydantase"/>
    <property type="match status" value="1"/>
</dbReference>
<dbReference type="InterPro" id="IPR011650">
    <property type="entry name" value="Peptidase_M20_dimer"/>
</dbReference>
<dbReference type="GO" id="GO:0046872">
    <property type="term" value="F:metal ion binding"/>
    <property type="evidence" value="ECO:0007669"/>
    <property type="project" value="UniProtKB-KW"/>
</dbReference>
<dbReference type="Proteomes" id="UP000244915">
    <property type="component" value="Plasmid unnamed1"/>
</dbReference>
<keyword evidence="3" id="KW-0479">Metal-binding</keyword>
<evidence type="ECO:0000256" key="3">
    <source>
        <dbReference type="PIRSR" id="PIRSR001235-1"/>
    </source>
</evidence>
<feature type="binding site" evidence="3">
    <location>
        <position position="128"/>
    </location>
    <ligand>
        <name>Zn(2+)</name>
        <dbReference type="ChEBI" id="CHEBI:29105"/>
        <label>2</label>
    </ligand>
</feature>
<keyword evidence="2 5" id="KW-0378">Hydrolase</keyword>
<feature type="binding site" evidence="3">
    <location>
        <position position="193"/>
    </location>
    <ligand>
        <name>Zn(2+)</name>
        <dbReference type="ChEBI" id="CHEBI:29105"/>
        <label>1</label>
    </ligand>
</feature>
<dbReference type="Gene3D" id="3.40.630.10">
    <property type="entry name" value="Zn peptidases"/>
    <property type="match status" value="1"/>
</dbReference>
<dbReference type="EMBL" id="CP022191">
    <property type="protein sequence ID" value="AWI86089.1"/>
    <property type="molecule type" value="Genomic_DNA"/>
</dbReference>
<evidence type="ECO:0000313" key="6">
    <source>
        <dbReference type="Proteomes" id="UP000244915"/>
    </source>
</evidence>
<gene>
    <name evidence="5" type="ORF">CEW88_20285</name>
</gene>
<dbReference type="Pfam" id="PF01546">
    <property type="entry name" value="Peptidase_M20"/>
    <property type="match status" value="1"/>
</dbReference>
<dbReference type="Gene3D" id="3.30.70.360">
    <property type="match status" value="1"/>
</dbReference>
<dbReference type="AlphaFoldDB" id="A0A2U8HJC6"/>
<name>A0A2U8HJC6_9RHOB</name>
<dbReference type="NCBIfam" id="NF006771">
    <property type="entry name" value="PRK09290.1-5"/>
    <property type="match status" value="1"/>
</dbReference>
<dbReference type="CDD" id="cd03884">
    <property type="entry name" value="M20_bAS"/>
    <property type="match status" value="1"/>
</dbReference>
<comment type="cofactor">
    <cofactor evidence="3">
        <name>Zn(2+)</name>
        <dbReference type="ChEBI" id="CHEBI:29105"/>
    </cofactor>
    <text evidence="3">Binds 2 Zn(2+) ions per subunit.</text>
</comment>
<feature type="binding site" evidence="3">
    <location>
        <position position="82"/>
    </location>
    <ligand>
        <name>Zn(2+)</name>
        <dbReference type="ChEBI" id="CHEBI:29105"/>
        <label>1</label>
    </ligand>
</feature>
<reference evidence="5 6" key="1">
    <citation type="submission" date="2017-06" db="EMBL/GenBank/DDBJ databases">
        <title>Yangia sp. YSBP01 complete genome sequence.</title>
        <authorList>
            <person name="Woo J.-H."/>
            <person name="Kim H.-S."/>
        </authorList>
    </citation>
    <scope>NUCLEOTIDE SEQUENCE [LARGE SCALE GENOMIC DNA]</scope>
    <source>
        <strain evidence="5 6">YSBP01</strain>
        <plasmid evidence="5 6">unnamed1</plasmid>
    </source>
</reference>
<comment type="similarity">
    <text evidence="1">Belongs to the peptidase M20 family.</text>
</comment>
<evidence type="ECO:0000259" key="4">
    <source>
        <dbReference type="Pfam" id="PF07687"/>
    </source>
</evidence>
<dbReference type="Pfam" id="PF07687">
    <property type="entry name" value="M20_dimer"/>
    <property type="match status" value="1"/>
</dbReference>
<dbReference type="KEGG" id="ypac:CEW88_20285"/>
<evidence type="ECO:0000256" key="2">
    <source>
        <dbReference type="ARBA" id="ARBA00022801"/>
    </source>
</evidence>
<keyword evidence="3" id="KW-0862">Zinc</keyword>
<dbReference type="GO" id="GO:0016813">
    <property type="term" value="F:hydrolase activity, acting on carbon-nitrogen (but not peptide) bonds, in linear amidines"/>
    <property type="evidence" value="ECO:0007669"/>
    <property type="project" value="InterPro"/>
</dbReference>
<evidence type="ECO:0000313" key="5">
    <source>
        <dbReference type="EMBL" id="AWI86089.1"/>
    </source>
</evidence>
<dbReference type="InterPro" id="IPR002933">
    <property type="entry name" value="Peptidase_M20"/>
</dbReference>
<proteinExistence type="inferred from homology"/>
<dbReference type="RefSeq" id="WP_108970192.1">
    <property type="nucleotide sequence ID" value="NZ_CP022191.1"/>
</dbReference>
<dbReference type="PANTHER" id="PTHR32494:SF5">
    <property type="entry name" value="ALLANTOATE AMIDOHYDROLASE"/>
    <property type="match status" value="1"/>
</dbReference>
<dbReference type="PANTHER" id="PTHR32494">
    <property type="entry name" value="ALLANTOATE DEIMINASE-RELATED"/>
    <property type="match status" value="1"/>
</dbReference>
<dbReference type="SUPFAM" id="SSF53187">
    <property type="entry name" value="Zn-dependent exopeptidases"/>
    <property type="match status" value="1"/>
</dbReference>
<feature type="binding site" evidence="3">
    <location>
        <position position="384"/>
    </location>
    <ligand>
        <name>Zn(2+)</name>
        <dbReference type="ChEBI" id="CHEBI:29105"/>
        <label>2</label>
    </ligand>
</feature>
<geneLocation type="plasmid" evidence="5 6">
    <name>unnamed1</name>
</geneLocation>
<organism evidence="5 6">
    <name type="scientific">Alloyangia pacifica</name>
    <dbReference type="NCBI Taxonomy" id="311180"/>
    <lineage>
        <taxon>Bacteria</taxon>
        <taxon>Pseudomonadati</taxon>
        <taxon>Pseudomonadota</taxon>
        <taxon>Alphaproteobacteria</taxon>
        <taxon>Rhodobacterales</taxon>
        <taxon>Roseobacteraceae</taxon>
        <taxon>Alloyangia</taxon>
    </lineage>
</organism>
<feature type="domain" description="Peptidase M20 dimerisation" evidence="4">
    <location>
        <begin position="218"/>
        <end position="311"/>
    </location>
</feature>
<feature type="binding site" evidence="3">
    <location>
        <position position="93"/>
    </location>
    <ligand>
        <name>Zn(2+)</name>
        <dbReference type="ChEBI" id="CHEBI:29105"/>
        <label>2</label>
    </ligand>
</feature>
<keyword evidence="5" id="KW-0614">Plasmid</keyword>
<evidence type="ECO:0000256" key="1">
    <source>
        <dbReference type="ARBA" id="ARBA00006153"/>
    </source>
</evidence>
<dbReference type="InterPro" id="IPR010158">
    <property type="entry name" value="Amidase_Cbmase"/>
</dbReference>